<dbReference type="Gene3D" id="3.10.290.30">
    <property type="entry name" value="MM3350-like"/>
    <property type="match status" value="1"/>
</dbReference>
<gene>
    <name evidence="2" type="ORF">H0486_12040</name>
</gene>
<dbReference type="PANTHER" id="PTHR41878">
    <property type="entry name" value="LEXA REPRESSOR-RELATED"/>
    <property type="match status" value="1"/>
</dbReference>
<dbReference type="InterPro" id="IPR012912">
    <property type="entry name" value="Plasmid_pRiA4b_Orf3-like"/>
</dbReference>
<dbReference type="InterPro" id="IPR024047">
    <property type="entry name" value="MM3350-like_sf"/>
</dbReference>
<dbReference type="SUPFAM" id="SSF159941">
    <property type="entry name" value="MM3350-like"/>
    <property type="match status" value="1"/>
</dbReference>
<reference evidence="2 3" key="1">
    <citation type="submission" date="2020-07" db="EMBL/GenBank/DDBJ databases">
        <title>Characterization and genome sequencing of isolate MD1, a novel member within the family Lachnospiraceae.</title>
        <authorList>
            <person name="Rettenmaier R."/>
            <person name="Di Bello L."/>
            <person name="Zinser C."/>
            <person name="Scheitz K."/>
            <person name="Liebl W."/>
            <person name="Zverlov V."/>
        </authorList>
    </citation>
    <scope>NUCLEOTIDE SEQUENCE [LARGE SCALE GENOMIC DNA]</scope>
    <source>
        <strain evidence="2 3">MD1</strain>
    </source>
</reference>
<name>A0A839K1I2_9FIRM</name>
<sequence length="175" mass="20893">MKKQDREFWYTLNVSTVLPVIRNIVKDNSVDKEEKLMSFFEFREETGLHTIEFKIEVGSCVRKIIMGDQFTLEDLHYLIQESVDFDNDHLYYFQIGSGTLRRRYLIPECEDELWQADTVLAELMLYEGMQFEYLFDFGDEWHFQITVVHIVTEHTEECQICMVKGEAPEQYSCGW</sequence>
<keyword evidence="3" id="KW-1185">Reference proteome</keyword>
<evidence type="ECO:0000313" key="3">
    <source>
        <dbReference type="Proteomes" id="UP000574276"/>
    </source>
</evidence>
<accession>A0A839K1I2</accession>
<dbReference type="EMBL" id="JACEGA010000001">
    <property type="protein sequence ID" value="MBB2183604.1"/>
    <property type="molecule type" value="Genomic_DNA"/>
</dbReference>
<dbReference type="PANTHER" id="PTHR41878:SF1">
    <property type="entry name" value="TNPR PROTEIN"/>
    <property type="match status" value="1"/>
</dbReference>
<dbReference type="AlphaFoldDB" id="A0A839K1I2"/>
<evidence type="ECO:0000313" key="2">
    <source>
        <dbReference type="EMBL" id="MBB2183604.1"/>
    </source>
</evidence>
<comment type="caution">
    <text evidence="2">The sequence shown here is derived from an EMBL/GenBank/DDBJ whole genome shotgun (WGS) entry which is preliminary data.</text>
</comment>
<dbReference type="RefSeq" id="WP_228353238.1">
    <property type="nucleotide sequence ID" value="NZ_JACEGA010000001.1"/>
</dbReference>
<organism evidence="2 3">
    <name type="scientific">Variimorphobacter saccharofermentans</name>
    <dbReference type="NCBI Taxonomy" id="2755051"/>
    <lineage>
        <taxon>Bacteria</taxon>
        <taxon>Bacillati</taxon>
        <taxon>Bacillota</taxon>
        <taxon>Clostridia</taxon>
        <taxon>Lachnospirales</taxon>
        <taxon>Lachnospiraceae</taxon>
        <taxon>Variimorphobacter</taxon>
    </lineage>
</organism>
<evidence type="ECO:0000259" key="1">
    <source>
        <dbReference type="Pfam" id="PF07929"/>
    </source>
</evidence>
<feature type="domain" description="Plasmid pRiA4b Orf3-like" evidence="1">
    <location>
        <begin position="57"/>
        <end position="165"/>
    </location>
</feature>
<dbReference type="Pfam" id="PF07929">
    <property type="entry name" value="PRiA4_ORF3"/>
    <property type="match status" value="1"/>
</dbReference>
<dbReference type="Proteomes" id="UP000574276">
    <property type="component" value="Unassembled WGS sequence"/>
</dbReference>
<protein>
    <recommendedName>
        <fullName evidence="1">Plasmid pRiA4b Orf3-like domain-containing protein</fullName>
    </recommendedName>
</protein>
<proteinExistence type="predicted"/>